<dbReference type="GO" id="GO:0055088">
    <property type="term" value="P:lipid homeostasis"/>
    <property type="evidence" value="ECO:0007669"/>
    <property type="project" value="TreeGrafter"/>
</dbReference>
<keyword evidence="9" id="KW-0576">Peroxisome</keyword>
<dbReference type="PIRSF" id="PIRSF000168">
    <property type="entry name" value="Acyl-CoA_oxidase"/>
    <property type="match status" value="1"/>
</dbReference>
<dbReference type="Pfam" id="PF01756">
    <property type="entry name" value="ACOX"/>
    <property type="match status" value="1"/>
</dbReference>
<dbReference type="InterPro" id="IPR055060">
    <property type="entry name" value="ACOX_C_alpha1"/>
</dbReference>
<evidence type="ECO:0000256" key="10">
    <source>
        <dbReference type="PIRNR" id="PIRNR000168"/>
    </source>
</evidence>
<name>A0AAD9AFX1_9PEZI</name>
<feature type="domain" description="Acyl-coenzyme A oxidase N-terminal" evidence="14">
    <location>
        <begin position="25"/>
        <end position="147"/>
    </location>
</feature>
<feature type="active site" description="Proton acceptor" evidence="11">
    <location>
        <position position="442"/>
    </location>
</feature>
<dbReference type="GO" id="GO:0005504">
    <property type="term" value="F:fatty acid binding"/>
    <property type="evidence" value="ECO:0007669"/>
    <property type="project" value="TreeGrafter"/>
</dbReference>
<dbReference type="GO" id="GO:0071949">
    <property type="term" value="F:FAD binding"/>
    <property type="evidence" value="ECO:0007669"/>
    <property type="project" value="InterPro"/>
</dbReference>
<evidence type="ECO:0000313" key="17">
    <source>
        <dbReference type="Proteomes" id="UP001243330"/>
    </source>
</evidence>
<dbReference type="InterPro" id="IPR009100">
    <property type="entry name" value="AcylCoA_DH/oxidase_NM_dom_sf"/>
</dbReference>
<keyword evidence="8" id="KW-0443">Lipid metabolism</keyword>
<evidence type="ECO:0000259" key="15">
    <source>
        <dbReference type="Pfam" id="PF22924"/>
    </source>
</evidence>
<comment type="subcellular location">
    <subcellularLocation>
        <location evidence="2">Peroxisome</location>
    </subcellularLocation>
</comment>
<evidence type="ECO:0000256" key="1">
    <source>
        <dbReference type="ARBA" id="ARBA00001974"/>
    </source>
</evidence>
<evidence type="ECO:0000259" key="13">
    <source>
        <dbReference type="Pfam" id="PF01756"/>
    </source>
</evidence>
<evidence type="ECO:0000256" key="6">
    <source>
        <dbReference type="ARBA" id="ARBA00022832"/>
    </source>
</evidence>
<accession>A0AAD9AFX1</accession>
<dbReference type="GO" id="GO:0033540">
    <property type="term" value="P:fatty acid beta-oxidation using acyl-CoA oxidase"/>
    <property type="evidence" value="ECO:0007669"/>
    <property type="project" value="TreeGrafter"/>
</dbReference>
<comment type="similarity">
    <text evidence="3 10">Belongs to the acyl-CoA oxidase family.</text>
</comment>
<protein>
    <recommendedName>
        <fullName evidence="10">Acyl-coenzyme A oxidase</fullName>
    </recommendedName>
</protein>
<dbReference type="InterPro" id="IPR012258">
    <property type="entry name" value="Acyl-CoA_oxidase"/>
</dbReference>
<dbReference type="Gene3D" id="1.20.140.10">
    <property type="entry name" value="Butyryl-CoA Dehydrogenase, subunit A, domain 3"/>
    <property type="match status" value="2"/>
</dbReference>
<evidence type="ECO:0000256" key="11">
    <source>
        <dbReference type="PIRSR" id="PIRSR000168-1"/>
    </source>
</evidence>
<evidence type="ECO:0000256" key="7">
    <source>
        <dbReference type="ARBA" id="ARBA00023002"/>
    </source>
</evidence>
<sequence>MPAALKSISKQALAMANARSRTSFDVEKLTNLIYGGASVVRARRAAWARVEKALGTDDTSRLPGHYAKTSREDLCPRYLDGLRMGRAVWEDRRTHNHAHFDWLTPRYTLFNYSPFGLSPAMFVKMLQLMATPAQQARWLAPALAGRINGAYVQTELGHGTFVRGLETVAEFDPATDEFVIRSPGGAASTKFWPGSLAFSASHAIVMARLVTRGRDEGVHPFMVQLRDVETGRPVEGVELGDIGVKMSHNQNDNGFVRFEGVRVPRGNMLMAQAVVGRDGVYERREGTHEKAAYGTMMVTRSKMTWVNGVQLAAAATIATRYSTVRVQGTLPFRKGDDEEVPLMSFRSQNFRLLTLVAKAYGILFASKYTEEVHREFERRSEEGDFSTMTDAHALISGMKAWSSAIASEGTEDARRACGGQGYLVTSGLPELVQTSAMMCTGEGDTHVLFQQLARYLMKFTGFAGKAGEQGLPEDLRYLAAPYTRRCTEADFRDPKDENTQLLIFQHRAQRLVDRAARGLRRGVEKGKTKGEAWNECVMGLMSAARAHTEYLILREFVGAVEKVEDEEVKCVLERLRSVFALSTIVNPQSADALAFVEDGFLSEEQLDEIRDTLGRLLDELLPDAIGLTDAWDFTDAGLGSAIGRKDGEAYETLMSWTRQLPINKMVKRNGGIHPEAWRKYVRPALKGVEEDKKESGGSGIEFTPYEREHQVMMAGKASEVF</sequence>
<comment type="caution">
    <text evidence="16">The sequence shown here is derived from an EMBL/GenBank/DDBJ whole genome shotgun (WGS) entry which is preliminary data.</text>
</comment>
<dbReference type="InterPro" id="IPR036250">
    <property type="entry name" value="AcylCo_DH-like_C"/>
</dbReference>
<evidence type="ECO:0000256" key="8">
    <source>
        <dbReference type="ARBA" id="ARBA00023098"/>
    </source>
</evidence>
<dbReference type="FunFam" id="2.40.110.10:FF:000003">
    <property type="entry name" value="Acyl-coenzyme A oxidase"/>
    <property type="match status" value="1"/>
</dbReference>
<dbReference type="Pfam" id="PF22924">
    <property type="entry name" value="ACOX_C_alpha1"/>
    <property type="match status" value="1"/>
</dbReference>
<dbReference type="PANTHER" id="PTHR10909:SF250">
    <property type="entry name" value="PEROXISOMAL ACYL-COENZYME A OXIDASE 1"/>
    <property type="match status" value="1"/>
</dbReference>
<gene>
    <name evidence="16" type="ORF">CCHR01_10017</name>
</gene>
<dbReference type="InterPro" id="IPR046373">
    <property type="entry name" value="Acyl-CoA_Oxase/DH_mid-dom_sf"/>
</dbReference>
<reference evidence="16" key="1">
    <citation type="submission" date="2023-01" db="EMBL/GenBank/DDBJ databases">
        <title>Colletotrichum chrysophilum M932 genome sequence.</title>
        <authorList>
            <person name="Baroncelli R."/>
        </authorList>
    </citation>
    <scope>NUCLEOTIDE SEQUENCE</scope>
    <source>
        <strain evidence="16">M932</strain>
    </source>
</reference>
<evidence type="ECO:0000256" key="12">
    <source>
        <dbReference type="PIRSR" id="PIRSR000168-2"/>
    </source>
</evidence>
<feature type="binding site" evidence="12">
    <location>
        <position position="154"/>
    </location>
    <ligand>
        <name>FAD</name>
        <dbReference type="ChEBI" id="CHEBI:57692"/>
    </ligand>
</feature>
<feature type="domain" description="Acyl-CoA oxidase C-alpha1" evidence="15">
    <location>
        <begin position="293"/>
        <end position="457"/>
    </location>
</feature>
<proteinExistence type="inferred from homology"/>
<comment type="cofactor">
    <cofactor evidence="1">
        <name>FAD</name>
        <dbReference type="ChEBI" id="CHEBI:57692"/>
    </cofactor>
</comment>
<evidence type="ECO:0000259" key="14">
    <source>
        <dbReference type="Pfam" id="PF14749"/>
    </source>
</evidence>
<feature type="binding site" evidence="12">
    <location>
        <position position="194"/>
    </location>
    <ligand>
        <name>FAD</name>
        <dbReference type="ChEBI" id="CHEBI:57692"/>
    </ligand>
</feature>
<dbReference type="Pfam" id="PF14749">
    <property type="entry name" value="Acyl-CoA_ox_N"/>
    <property type="match status" value="1"/>
</dbReference>
<evidence type="ECO:0000256" key="5">
    <source>
        <dbReference type="ARBA" id="ARBA00022827"/>
    </source>
</evidence>
<dbReference type="InterPro" id="IPR029320">
    <property type="entry name" value="Acyl-CoA_ox_N"/>
</dbReference>
<dbReference type="GO" id="GO:0005777">
    <property type="term" value="C:peroxisome"/>
    <property type="evidence" value="ECO:0007669"/>
    <property type="project" value="UniProtKB-SubCell"/>
</dbReference>
<dbReference type="PANTHER" id="PTHR10909">
    <property type="entry name" value="ELECTRON TRANSPORT OXIDOREDUCTASE"/>
    <property type="match status" value="1"/>
</dbReference>
<dbReference type="InterPro" id="IPR037069">
    <property type="entry name" value="AcylCoA_DH/ox_N_sf"/>
</dbReference>
<dbReference type="InterPro" id="IPR002655">
    <property type="entry name" value="Acyl-CoA_oxidase_C"/>
</dbReference>
<dbReference type="Proteomes" id="UP001243330">
    <property type="component" value="Unassembled WGS sequence"/>
</dbReference>
<keyword evidence="7" id="KW-0560">Oxidoreductase</keyword>
<dbReference type="FunFam" id="1.20.140.10:FF:000013">
    <property type="entry name" value="Acyl-coenzyme A oxidase"/>
    <property type="match status" value="1"/>
</dbReference>
<keyword evidence="17" id="KW-1185">Reference proteome</keyword>
<organism evidence="16 17">
    <name type="scientific">Colletotrichum chrysophilum</name>
    <dbReference type="NCBI Taxonomy" id="1836956"/>
    <lineage>
        <taxon>Eukaryota</taxon>
        <taxon>Fungi</taxon>
        <taxon>Dikarya</taxon>
        <taxon>Ascomycota</taxon>
        <taxon>Pezizomycotina</taxon>
        <taxon>Sordariomycetes</taxon>
        <taxon>Hypocreomycetidae</taxon>
        <taxon>Glomerellales</taxon>
        <taxon>Glomerellaceae</taxon>
        <taxon>Colletotrichum</taxon>
        <taxon>Colletotrichum gloeosporioides species complex</taxon>
    </lineage>
</organism>
<evidence type="ECO:0000256" key="3">
    <source>
        <dbReference type="ARBA" id="ARBA00006288"/>
    </source>
</evidence>
<dbReference type="EMBL" id="JAQOWY010000205">
    <property type="protein sequence ID" value="KAK1847348.1"/>
    <property type="molecule type" value="Genomic_DNA"/>
</dbReference>
<keyword evidence="6" id="KW-0276">Fatty acid metabolism</keyword>
<feature type="domain" description="Acyl-CoA oxidase C-terminal" evidence="13">
    <location>
        <begin position="498"/>
        <end position="686"/>
    </location>
</feature>
<evidence type="ECO:0000256" key="9">
    <source>
        <dbReference type="ARBA" id="ARBA00023140"/>
    </source>
</evidence>
<dbReference type="SUPFAM" id="SSF47203">
    <property type="entry name" value="Acyl-CoA dehydrogenase C-terminal domain-like"/>
    <property type="match status" value="2"/>
</dbReference>
<dbReference type="AlphaFoldDB" id="A0AAD9AFX1"/>
<dbReference type="GO" id="GO:0003997">
    <property type="term" value="F:acyl-CoA oxidase activity"/>
    <property type="evidence" value="ECO:0007669"/>
    <property type="project" value="InterPro"/>
</dbReference>
<keyword evidence="4 10" id="KW-0285">Flavoprotein</keyword>
<evidence type="ECO:0000256" key="4">
    <source>
        <dbReference type="ARBA" id="ARBA00022630"/>
    </source>
</evidence>
<dbReference type="SUPFAM" id="SSF56645">
    <property type="entry name" value="Acyl-CoA dehydrogenase NM domain-like"/>
    <property type="match status" value="1"/>
</dbReference>
<evidence type="ECO:0000256" key="2">
    <source>
        <dbReference type="ARBA" id="ARBA00004275"/>
    </source>
</evidence>
<dbReference type="Gene3D" id="2.40.110.10">
    <property type="entry name" value="Butyryl-CoA Dehydrogenase, subunit A, domain 2"/>
    <property type="match status" value="1"/>
</dbReference>
<keyword evidence="5 10" id="KW-0274">FAD</keyword>
<dbReference type="Gene3D" id="1.10.540.10">
    <property type="entry name" value="Acyl-CoA dehydrogenase/oxidase, N-terminal domain"/>
    <property type="match status" value="1"/>
</dbReference>
<evidence type="ECO:0000313" key="16">
    <source>
        <dbReference type="EMBL" id="KAK1847348.1"/>
    </source>
</evidence>